<feature type="transmembrane region" description="Helical" evidence="1">
    <location>
        <begin position="299"/>
        <end position="320"/>
    </location>
</feature>
<sequence>MRPPFGPPDSAATRLLGGVAVVGANLLPLVGVFAWGWDLSSLLVAYWAEAFSTVLLAAAKALFAERGSPGIPGEIEPLHELREKRGGWRFRSGWPPIYPRNVPFALSILGFWLVTVLPLSVFYWLAADLRFALSPDLALGIAALLVAQASDFAFEYIGGEEYAEVSAQEIVRTPTQLSLVVLSVGLLAGTGADSRAGGLAILALVVIAKTVTSTYRYYTEHVGRPLVRLGEWLPDGPRDSEPPPELDLPDAEVTDCVAVDARSVLLGSVGAVLLGFANRVGLLAVLFLVFAVVAGDPLLVVLALLVILAIASARVLSYFLRYGTVEYQRRGDDLVAYDTALEAPQWIVAVGPRTDFEVRNAIADRLLGTGTLTISDVESVDRDVRLGPVRDVDRAVEKLDLPVRETDRPDRDPAVIAAASVLALCFLAVPAGLFAAPDVSDGLAWGVSLVFAPFFLVPVGALVWAALSRI</sequence>
<dbReference type="AlphaFoldDB" id="A0ABD5MF55"/>
<feature type="transmembrane region" description="Helical" evidence="1">
    <location>
        <begin position="271"/>
        <end position="293"/>
    </location>
</feature>
<accession>A0ABD5MF55</accession>
<comment type="caution">
    <text evidence="2">The sequence shown here is derived from an EMBL/GenBank/DDBJ whole genome shotgun (WGS) entry which is preliminary data.</text>
</comment>
<feature type="transmembrane region" description="Helical" evidence="1">
    <location>
        <begin position="12"/>
        <end position="37"/>
    </location>
</feature>
<name>A0ABD5MF55_9EURY</name>
<keyword evidence="3" id="KW-1185">Reference proteome</keyword>
<dbReference type="RefSeq" id="WP_372391067.1">
    <property type="nucleotide sequence ID" value="NZ_JBGNYA010000001.1"/>
</dbReference>
<evidence type="ECO:0000313" key="2">
    <source>
        <dbReference type="EMBL" id="MFA1612264.1"/>
    </source>
</evidence>
<keyword evidence="1" id="KW-0812">Transmembrane</keyword>
<evidence type="ECO:0000256" key="1">
    <source>
        <dbReference type="SAM" id="Phobius"/>
    </source>
</evidence>
<dbReference type="InterPro" id="IPR045466">
    <property type="entry name" value="DUF6498"/>
</dbReference>
<dbReference type="Proteomes" id="UP001570511">
    <property type="component" value="Unassembled WGS sequence"/>
</dbReference>
<feature type="transmembrane region" description="Helical" evidence="1">
    <location>
        <begin position="104"/>
        <end position="125"/>
    </location>
</feature>
<feature type="transmembrane region" description="Helical" evidence="1">
    <location>
        <begin position="414"/>
        <end position="436"/>
    </location>
</feature>
<evidence type="ECO:0000313" key="3">
    <source>
        <dbReference type="Proteomes" id="UP001570511"/>
    </source>
</evidence>
<keyword evidence="1" id="KW-0472">Membrane</keyword>
<dbReference type="Pfam" id="PF20108">
    <property type="entry name" value="DUF6498"/>
    <property type="match status" value="1"/>
</dbReference>
<keyword evidence="1" id="KW-1133">Transmembrane helix</keyword>
<organism evidence="2 3">
    <name type="scientific">Halobellus rubicundus</name>
    <dbReference type="NCBI Taxonomy" id="2996466"/>
    <lineage>
        <taxon>Archaea</taxon>
        <taxon>Methanobacteriati</taxon>
        <taxon>Methanobacteriota</taxon>
        <taxon>Stenosarchaea group</taxon>
        <taxon>Halobacteria</taxon>
        <taxon>Halobacteriales</taxon>
        <taxon>Haloferacaceae</taxon>
        <taxon>Halobellus</taxon>
    </lineage>
</organism>
<protein>
    <submittedName>
        <fullName evidence="2">DUF6498-containing protein</fullName>
    </submittedName>
</protein>
<dbReference type="EMBL" id="JBGNYA010000001">
    <property type="protein sequence ID" value="MFA1612264.1"/>
    <property type="molecule type" value="Genomic_DNA"/>
</dbReference>
<proteinExistence type="predicted"/>
<gene>
    <name evidence="2" type="ORF">OS889_14800</name>
</gene>
<feature type="transmembrane region" description="Helical" evidence="1">
    <location>
        <begin position="442"/>
        <end position="467"/>
    </location>
</feature>
<feature type="transmembrane region" description="Helical" evidence="1">
    <location>
        <begin position="43"/>
        <end position="63"/>
    </location>
</feature>
<reference evidence="2 3" key="1">
    <citation type="submission" date="2024-08" db="EMBL/GenBank/DDBJ databases">
        <title>Halobellus sp. MBLA0158 whole genome sequence.</title>
        <authorList>
            <person name="Hwang C.Y."/>
            <person name="Cho E.-S."/>
            <person name="Seo M.-J."/>
        </authorList>
    </citation>
    <scope>NUCLEOTIDE SEQUENCE [LARGE SCALE GENOMIC DNA]</scope>
    <source>
        <strain evidence="2 3">MBLA0158</strain>
    </source>
</reference>